<evidence type="ECO:0000256" key="10">
    <source>
        <dbReference type="ARBA" id="ARBA00022573"/>
    </source>
</evidence>
<dbReference type="GO" id="GO:0009236">
    <property type="term" value="P:cobalamin biosynthetic process"/>
    <property type="evidence" value="ECO:0007669"/>
    <property type="project" value="UniProtKB-KW"/>
</dbReference>
<comment type="catalytic activity">
    <reaction evidence="2">
        <text>adenosylcob(III)inamide phosphate + GTP + H(+) = adenosylcob(III)inamide-GDP + diphosphate</text>
        <dbReference type="Rhea" id="RHEA:22712"/>
        <dbReference type="ChEBI" id="CHEBI:15378"/>
        <dbReference type="ChEBI" id="CHEBI:33019"/>
        <dbReference type="ChEBI" id="CHEBI:37565"/>
        <dbReference type="ChEBI" id="CHEBI:58502"/>
        <dbReference type="ChEBI" id="CHEBI:60487"/>
        <dbReference type="EC" id="2.7.7.62"/>
    </reaction>
</comment>
<evidence type="ECO:0000256" key="4">
    <source>
        <dbReference type="ARBA" id="ARBA00003889"/>
    </source>
</evidence>
<keyword evidence="12" id="KW-0547">Nucleotide-binding</keyword>
<keyword evidence="15" id="KW-0342">GTP-binding</keyword>
<organism evidence="18">
    <name type="scientific">bioreactor metagenome</name>
    <dbReference type="NCBI Taxonomy" id="1076179"/>
    <lineage>
        <taxon>unclassified sequences</taxon>
        <taxon>metagenomes</taxon>
        <taxon>ecological metagenomes</taxon>
    </lineage>
</organism>
<proteinExistence type="inferred from homology"/>
<dbReference type="EC" id="2.7.1.156" evidence="8"/>
<dbReference type="Gene3D" id="3.40.50.300">
    <property type="entry name" value="P-loop containing nucleotide triphosphate hydrolases"/>
    <property type="match status" value="1"/>
</dbReference>
<dbReference type="GO" id="GO:0008820">
    <property type="term" value="F:cobinamide phosphate guanylyltransferase activity"/>
    <property type="evidence" value="ECO:0007669"/>
    <property type="project" value="UniProtKB-EC"/>
</dbReference>
<evidence type="ECO:0000256" key="15">
    <source>
        <dbReference type="ARBA" id="ARBA00023134"/>
    </source>
</evidence>
<name>A0A644X6R6_9ZZZZ</name>
<evidence type="ECO:0000256" key="14">
    <source>
        <dbReference type="ARBA" id="ARBA00022840"/>
    </source>
</evidence>
<reference evidence="18" key="1">
    <citation type="submission" date="2019-08" db="EMBL/GenBank/DDBJ databases">
        <authorList>
            <person name="Kucharzyk K."/>
            <person name="Murdoch R.W."/>
            <person name="Higgins S."/>
            <person name="Loffler F."/>
        </authorList>
    </citation>
    <scope>NUCLEOTIDE SEQUENCE</scope>
</reference>
<keyword evidence="14" id="KW-0067">ATP-binding</keyword>
<evidence type="ECO:0000256" key="17">
    <source>
        <dbReference type="ARBA" id="ARBA00030571"/>
    </source>
</evidence>
<evidence type="ECO:0000256" key="13">
    <source>
        <dbReference type="ARBA" id="ARBA00022777"/>
    </source>
</evidence>
<evidence type="ECO:0000256" key="9">
    <source>
        <dbReference type="ARBA" id="ARBA00012523"/>
    </source>
</evidence>
<evidence type="ECO:0000256" key="5">
    <source>
        <dbReference type="ARBA" id="ARBA00004692"/>
    </source>
</evidence>
<comment type="pathway">
    <text evidence="5">Cofactor biosynthesis; adenosylcobalamin biosynthesis; adenosylcobalamin from cob(II)yrinate a,c-diamide: step 6/7.</text>
</comment>
<dbReference type="GO" id="GO:0043752">
    <property type="term" value="F:adenosylcobinamide kinase activity"/>
    <property type="evidence" value="ECO:0007669"/>
    <property type="project" value="UniProtKB-EC"/>
</dbReference>
<evidence type="ECO:0000313" key="18">
    <source>
        <dbReference type="EMBL" id="MPM11852.1"/>
    </source>
</evidence>
<keyword evidence="11 18" id="KW-0808">Transferase</keyword>
<dbReference type="SUPFAM" id="SSF52540">
    <property type="entry name" value="P-loop containing nucleoside triphosphate hydrolases"/>
    <property type="match status" value="1"/>
</dbReference>
<evidence type="ECO:0000256" key="6">
    <source>
        <dbReference type="ARBA" id="ARBA00005159"/>
    </source>
</evidence>
<dbReference type="AlphaFoldDB" id="A0A644X6R6"/>
<comment type="catalytic activity">
    <reaction evidence="3">
        <text>adenosylcob(III)inamide + GTP = adenosylcob(III)inamide phosphate + GDP + H(+)</text>
        <dbReference type="Rhea" id="RHEA:15765"/>
        <dbReference type="ChEBI" id="CHEBI:2480"/>
        <dbReference type="ChEBI" id="CHEBI:15378"/>
        <dbReference type="ChEBI" id="CHEBI:37565"/>
        <dbReference type="ChEBI" id="CHEBI:58189"/>
        <dbReference type="ChEBI" id="CHEBI:58502"/>
        <dbReference type="EC" id="2.7.1.156"/>
    </reaction>
</comment>
<dbReference type="EMBL" id="VSSQ01001888">
    <property type="protein sequence ID" value="MPM11852.1"/>
    <property type="molecule type" value="Genomic_DNA"/>
</dbReference>
<keyword evidence="10" id="KW-0169">Cobalamin biosynthesis</keyword>
<evidence type="ECO:0000256" key="1">
    <source>
        <dbReference type="ARBA" id="ARBA00000312"/>
    </source>
</evidence>
<comment type="pathway">
    <text evidence="6">Cofactor biosynthesis; adenosylcobalamin biosynthesis; adenosylcobalamin from cob(II)yrinate a,c-diamide: step 5/7.</text>
</comment>
<comment type="function">
    <text evidence="4">Catalyzes ATP-dependent phosphorylation of adenosylcobinamide and addition of GMP to adenosylcobinamide phosphate.</text>
</comment>
<dbReference type="PIRSF" id="PIRSF006135">
    <property type="entry name" value="CobU"/>
    <property type="match status" value="1"/>
</dbReference>
<evidence type="ECO:0000256" key="3">
    <source>
        <dbReference type="ARBA" id="ARBA00001522"/>
    </source>
</evidence>
<dbReference type="Pfam" id="PF02283">
    <property type="entry name" value="CobU"/>
    <property type="match status" value="1"/>
</dbReference>
<evidence type="ECO:0000256" key="2">
    <source>
        <dbReference type="ARBA" id="ARBA00000711"/>
    </source>
</evidence>
<dbReference type="NCBIfam" id="NF004469">
    <property type="entry name" value="PRK05800.1"/>
    <property type="match status" value="1"/>
</dbReference>
<keyword evidence="13" id="KW-0418">Kinase</keyword>
<comment type="similarity">
    <text evidence="7">Belongs to the CobU/CobP family.</text>
</comment>
<protein>
    <recommendedName>
        <fullName evidence="16">Adenosylcobinamide kinase</fullName>
        <ecNumber evidence="8">2.7.1.156</ecNumber>
        <ecNumber evidence="9">2.7.7.62</ecNumber>
    </recommendedName>
    <alternativeName>
        <fullName evidence="17">Adenosylcobinamide-phosphate guanylyltransferase</fullName>
    </alternativeName>
</protein>
<dbReference type="PANTHER" id="PTHR34848">
    <property type="match status" value="1"/>
</dbReference>
<dbReference type="GO" id="GO:0005524">
    <property type="term" value="F:ATP binding"/>
    <property type="evidence" value="ECO:0007669"/>
    <property type="project" value="UniProtKB-KW"/>
</dbReference>
<sequence length="215" mass="23333">MATIDLKKNQIKGYPLHAGKGTIVSTAGSIKIHTRIKSQVSLIIGGGRSGKSSYAQDYALSVCEGTESRAYIATAEPIDEEMKQRIAAHQKDRGDRFITIEEPLDLAKAIKDLPPSVEVCVIDCLTVWLGNLLHHSGVPSKRFEQMDALYEVLHHPPCEILLVTNETGLGLIPADAESRAFRDLAGWMNQDIAEIAQNVILLVAGLPLALKGSVL</sequence>
<evidence type="ECO:0000256" key="12">
    <source>
        <dbReference type="ARBA" id="ARBA00022741"/>
    </source>
</evidence>
<accession>A0A644X6R6</accession>
<evidence type="ECO:0000256" key="11">
    <source>
        <dbReference type="ARBA" id="ARBA00022679"/>
    </source>
</evidence>
<gene>
    <name evidence="18" type="primary">cobP_6</name>
    <name evidence="18" type="ORF">SDC9_58203</name>
</gene>
<evidence type="ECO:0000256" key="16">
    <source>
        <dbReference type="ARBA" id="ARBA00029570"/>
    </source>
</evidence>
<dbReference type="InterPro" id="IPR003203">
    <property type="entry name" value="CobU/CobP"/>
</dbReference>
<dbReference type="InterPro" id="IPR027417">
    <property type="entry name" value="P-loop_NTPase"/>
</dbReference>
<dbReference type="EC" id="2.7.7.62" evidence="9"/>
<evidence type="ECO:0000256" key="7">
    <source>
        <dbReference type="ARBA" id="ARBA00007490"/>
    </source>
</evidence>
<comment type="catalytic activity">
    <reaction evidence="1">
        <text>adenosylcob(III)inamide + ATP = adenosylcob(III)inamide phosphate + ADP + H(+)</text>
        <dbReference type="Rhea" id="RHEA:15769"/>
        <dbReference type="ChEBI" id="CHEBI:2480"/>
        <dbReference type="ChEBI" id="CHEBI:15378"/>
        <dbReference type="ChEBI" id="CHEBI:30616"/>
        <dbReference type="ChEBI" id="CHEBI:58502"/>
        <dbReference type="ChEBI" id="CHEBI:456216"/>
        <dbReference type="EC" id="2.7.1.156"/>
    </reaction>
</comment>
<dbReference type="GO" id="GO:0005525">
    <property type="term" value="F:GTP binding"/>
    <property type="evidence" value="ECO:0007669"/>
    <property type="project" value="UniProtKB-KW"/>
</dbReference>
<dbReference type="CDD" id="cd00544">
    <property type="entry name" value="CobU"/>
    <property type="match status" value="1"/>
</dbReference>
<dbReference type="PANTHER" id="PTHR34848:SF1">
    <property type="entry name" value="BIFUNCTIONAL ADENOSYLCOBALAMIN BIOSYNTHESIS PROTEIN COBU"/>
    <property type="match status" value="1"/>
</dbReference>
<comment type="caution">
    <text evidence="18">The sequence shown here is derived from an EMBL/GenBank/DDBJ whole genome shotgun (WGS) entry which is preliminary data.</text>
</comment>
<evidence type="ECO:0000256" key="8">
    <source>
        <dbReference type="ARBA" id="ARBA00012016"/>
    </source>
</evidence>